<evidence type="ECO:0000313" key="3">
    <source>
        <dbReference type="Proteomes" id="UP000663866"/>
    </source>
</evidence>
<name>A0A821NI59_9BILA</name>
<feature type="region of interest" description="Disordered" evidence="1">
    <location>
        <begin position="1"/>
        <end position="35"/>
    </location>
</feature>
<accession>A0A821NI59</accession>
<protein>
    <submittedName>
        <fullName evidence="2">Uncharacterized protein</fullName>
    </submittedName>
</protein>
<feature type="non-terminal residue" evidence="2">
    <location>
        <position position="74"/>
    </location>
</feature>
<evidence type="ECO:0000256" key="1">
    <source>
        <dbReference type="SAM" id="MobiDB-lite"/>
    </source>
</evidence>
<reference evidence="2" key="1">
    <citation type="submission" date="2021-02" db="EMBL/GenBank/DDBJ databases">
        <authorList>
            <person name="Nowell W R."/>
        </authorList>
    </citation>
    <scope>NUCLEOTIDE SEQUENCE</scope>
</reference>
<gene>
    <name evidence="2" type="ORF">OVN521_LOCUS51326</name>
</gene>
<sequence>MPYHRRQQIRPKQDRHQFPPTHPPRSSASKEPRITPLFGTETRTVELTKPPVSDICEKMSDVVIQSPSIDQKSP</sequence>
<evidence type="ECO:0000313" key="2">
    <source>
        <dbReference type="EMBL" id="CAF4785137.1"/>
    </source>
</evidence>
<organism evidence="2 3">
    <name type="scientific">Rotaria magnacalcarata</name>
    <dbReference type="NCBI Taxonomy" id="392030"/>
    <lineage>
        <taxon>Eukaryota</taxon>
        <taxon>Metazoa</taxon>
        <taxon>Spiralia</taxon>
        <taxon>Gnathifera</taxon>
        <taxon>Rotifera</taxon>
        <taxon>Eurotatoria</taxon>
        <taxon>Bdelloidea</taxon>
        <taxon>Philodinida</taxon>
        <taxon>Philodinidae</taxon>
        <taxon>Rotaria</taxon>
    </lineage>
</organism>
<dbReference type="EMBL" id="CAJOBG010122736">
    <property type="protein sequence ID" value="CAF4785137.1"/>
    <property type="molecule type" value="Genomic_DNA"/>
</dbReference>
<keyword evidence="3" id="KW-1185">Reference proteome</keyword>
<proteinExistence type="predicted"/>
<dbReference type="AlphaFoldDB" id="A0A821NI59"/>
<dbReference type="Proteomes" id="UP000663866">
    <property type="component" value="Unassembled WGS sequence"/>
</dbReference>
<comment type="caution">
    <text evidence="2">The sequence shown here is derived from an EMBL/GenBank/DDBJ whole genome shotgun (WGS) entry which is preliminary data.</text>
</comment>